<accession>A0A9D1HFX8</accession>
<name>A0A9D1HFX8_9FIRM</name>
<dbReference type="Proteomes" id="UP000824159">
    <property type="component" value="Unassembled WGS sequence"/>
</dbReference>
<dbReference type="CDD" id="cd02511">
    <property type="entry name" value="Beta4Glucosyltransferase"/>
    <property type="match status" value="1"/>
</dbReference>
<feature type="domain" description="Glycosyltransferase 2-like" evidence="1">
    <location>
        <begin position="5"/>
        <end position="143"/>
    </location>
</feature>
<dbReference type="Gene3D" id="1.25.40.10">
    <property type="entry name" value="Tetratricopeptide repeat domain"/>
    <property type="match status" value="1"/>
</dbReference>
<evidence type="ECO:0000259" key="1">
    <source>
        <dbReference type="Pfam" id="PF00535"/>
    </source>
</evidence>
<dbReference type="SUPFAM" id="SSF48452">
    <property type="entry name" value="TPR-like"/>
    <property type="match status" value="1"/>
</dbReference>
<organism evidence="2 3">
    <name type="scientific">Candidatus Allocopromorpha excrementavium</name>
    <dbReference type="NCBI Taxonomy" id="2840741"/>
    <lineage>
        <taxon>Bacteria</taxon>
        <taxon>Bacillati</taxon>
        <taxon>Bacillota</taxon>
        <taxon>Clostridia</taxon>
        <taxon>Eubacteriales</taxon>
        <taxon>Eubacteriaceae</taxon>
        <taxon>Eubacteriaceae incertae sedis</taxon>
        <taxon>Candidatus Allocopromorpha</taxon>
    </lineage>
</organism>
<dbReference type="SUPFAM" id="SSF53448">
    <property type="entry name" value="Nucleotide-diphospho-sugar transferases"/>
    <property type="match status" value="1"/>
</dbReference>
<dbReference type="EMBL" id="DVLX01000098">
    <property type="protein sequence ID" value="HIU00238.1"/>
    <property type="molecule type" value="Genomic_DNA"/>
</dbReference>
<comment type="caution">
    <text evidence="2">The sequence shown here is derived from an EMBL/GenBank/DDBJ whole genome shotgun (WGS) entry which is preliminary data.</text>
</comment>
<dbReference type="Pfam" id="PF00535">
    <property type="entry name" value="Glycos_transf_2"/>
    <property type="match status" value="1"/>
</dbReference>
<dbReference type="InterPro" id="IPR011990">
    <property type="entry name" value="TPR-like_helical_dom_sf"/>
</dbReference>
<proteinExistence type="predicted"/>
<dbReference type="AlphaFoldDB" id="A0A9D1HFX8"/>
<reference evidence="2" key="1">
    <citation type="submission" date="2020-10" db="EMBL/GenBank/DDBJ databases">
        <authorList>
            <person name="Gilroy R."/>
        </authorList>
    </citation>
    <scope>NUCLEOTIDE SEQUENCE</scope>
    <source>
        <strain evidence="2">CHK176-22527</strain>
    </source>
</reference>
<dbReference type="Gene3D" id="3.90.550.10">
    <property type="entry name" value="Spore Coat Polysaccharide Biosynthesis Protein SpsA, Chain A"/>
    <property type="match status" value="1"/>
</dbReference>
<dbReference type="PANTHER" id="PTHR43630:SF2">
    <property type="entry name" value="GLYCOSYLTRANSFERASE"/>
    <property type="match status" value="1"/>
</dbReference>
<gene>
    <name evidence="2" type="ORF">IAD12_08315</name>
</gene>
<dbReference type="InterPro" id="IPR029044">
    <property type="entry name" value="Nucleotide-diphossugar_trans"/>
</dbReference>
<evidence type="ECO:0000313" key="3">
    <source>
        <dbReference type="Proteomes" id="UP000824159"/>
    </source>
</evidence>
<dbReference type="PANTHER" id="PTHR43630">
    <property type="entry name" value="POLY-BETA-1,6-N-ACETYL-D-GLUCOSAMINE SYNTHASE"/>
    <property type="match status" value="1"/>
</dbReference>
<reference evidence="2" key="2">
    <citation type="journal article" date="2021" name="PeerJ">
        <title>Extensive microbial diversity within the chicken gut microbiome revealed by metagenomics and culture.</title>
        <authorList>
            <person name="Gilroy R."/>
            <person name="Ravi A."/>
            <person name="Getino M."/>
            <person name="Pursley I."/>
            <person name="Horton D.L."/>
            <person name="Alikhan N.F."/>
            <person name="Baker D."/>
            <person name="Gharbi K."/>
            <person name="Hall N."/>
            <person name="Watson M."/>
            <person name="Adriaenssens E.M."/>
            <person name="Foster-Nyarko E."/>
            <person name="Jarju S."/>
            <person name="Secka A."/>
            <person name="Antonio M."/>
            <person name="Oren A."/>
            <person name="Chaudhuri R.R."/>
            <person name="La Ragione R."/>
            <person name="Hildebrand F."/>
            <person name="Pallen M.J."/>
        </authorList>
    </citation>
    <scope>NUCLEOTIDE SEQUENCE</scope>
    <source>
        <strain evidence="2">CHK176-22527</strain>
    </source>
</reference>
<sequence length="359" mass="41833">MTAISLCMIVKNEEKTLDRCLGSVWDLVDEIIIVDTGSDDSTEKIAEKYTDKIYHFPWADDFSAARNFSFSKASKDYIMWMDADDVFSQEGKKDFIDLKNRGFESADAVMMPYHTSFDEKDRPVFSYYRERIVKREKNFTWKGRVHESMQVTSNAIYLDSPILHRSVKTSYTDRNLKIYEKQISCGESMTSRDLFYYGRELYYNSRYSEAILCLLRFLAKKDGWSENKIEACKILSFCYRAAGNIPDALLSLFKSFTFDAPRAEICCEIGNIFLSEKKYSISLFWYKTALKIPIDEKSGAFISRDCYGYTPYIQLCVCYYHLGDLKNSKECNDMAGKYRPDSPAYKSNLQFFKTLETKK</sequence>
<evidence type="ECO:0000313" key="2">
    <source>
        <dbReference type="EMBL" id="HIU00238.1"/>
    </source>
</evidence>
<dbReference type="InterPro" id="IPR001173">
    <property type="entry name" value="Glyco_trans_2-like"/>
</dbReference>
<protein>
    <submittedName>
        <fullName evidence="2">Glycosyltransferase family 2 protein</fullName>
    </submittedName>
</protein>